<dbReference type="AlphaFoldDB" id="I4CAS8"/>
<dbReference type="eggNOG" id="ENOG5033C3K">
    <property type="taxonomic scope" value="Bacteria"/>
</dbReference>
<dbReference type="EMBL" id="CP003360">
    <property type="protein sequence ID" value="AFM26669.1"/>
    <property type="molecule type" value="Genomic_DNA"/>
</dbReference>
<reference evidence="3" key="1">
    <citation type="submission" date="2012-06" db="EMBL/GenBank/DDBJ databases">
        <title>Complete sequence of chromosome of Desulfomonile tiedjei DSM 6799.</title>
        <authorList>
            <person name="Lucas S."/>
            <person name="Copeland A."/>
            <person name="Lapidus A."/>
            <person name="Glavina del Rio T."/>
            <person name="Dalin E."/>
            <person name="Tice H."/>
            <person name="Bruce D."/>
            <person name="Goodwin L."/>
            <person name="Pitluck S."/>
            <person name="Peters L."/>
            <person name="Ovchinnikova G."/>
            <person name="Zeytun A."/>
            <person name="Lu M."/>
            <person name="Kyrpides N."/>
            <person name="Mavromatis K."/>
            <person name="Ivanova N."/>
            <person name="Brettin T."/>
            <person name="Detter J.C."/>
            <person name="Han C."/>
            <person name="Larimer F."/>
            <person name="Land M."/>
            <person name="Hauser L."/>
            <person name="Markowitz V."/>
            <person name="Cheng J.-F."/>
            <person name="Hugenholtz P."/>
            <person name="Woyke T."/>
            <person name="Wu D."/>
            <person name="Spring S."/>
            <person name="Schroeder M."/>
            <person name="Brambilla E."/>
            <person name="Klenk H.-P."/>
            <person name="Eisen J.A."/>
        </authorList>
    </citation>
    <scope>NUCLEOTIDE SEQUENCE [LARGE SCALE GENOMIC DNA]</scope>
    <source>
        <strain evidence="3">ATCC 49306 / DSM 6799 / DCB-1</strain>
    </source>
</reference>
<dbReference type="KEGG" id="dti:Desti_4029"/>
<evidence type="ECO:0000313" key="2">
    <source>
        <dbReference type="EMBL" id="AFM26669.1"/>
    </source>
</evidence>
<proteinExistence type="predicted"/>
<protein>
    <submittedName>
        <fullName evidence="2">Uncharacterized protein</fullName>
    </submittedName>
</protein>
<accession>I4CAS8</accession>
<keyword evidence="1" id="KW-1133">Transmembrane helix</keyword>
<feature type="transmembrane region" description="Helical" evidence="1">
    <location>
        <begin position="128"/>
        <end position="149"/>
    </location>
</feature>
<dbReference type="HOGENOM" id="CLU_1060625_0_0_7"/>
<feature type="transmembrane region" description="Helical" evidence="1">
    <location>
        <begin position="188"/>
        <end position="209"/>
    </location>
</feature>
<evidence type="ECO:0000256" key="1">
    <source>
        <dbReference type="SAM" id="Phobius"/>
    </source>
</evidence>
<dbReference type="OrthoDB" id="2857684at2"/>
<evidence type="ECO:0000313" key="3">
    <source>
        <dbReference type="Proteomes" id="UP000006055"/>
    </source>
</evidence>
<feature type="transmembrane region" description="Helical" evidence="1">
    <location>
        <begin position="89"/>
        <end position="108"/>
    </location>
</feature>
<keyword evidence="1" id="KW-0812">Transmembrane</keyword>
<name>I4CAS8_DESTA</name>
<feature type="transmembrane region" description="Helical" evidence="1">
    <location>
        <begin position="221"/>
        <end position="240"/>
    </location>
</feature>
<sequence length="256" mass="28578">MYWWNMSKLEDDLREGRVSENERFMYYPATFLAWNLAVCSGYSFSMEDLTSTALNLTATIIGTISCHRVNKMGDNADFIPRMICLGWPAGIRIAVFFASIALLIAGVVRLPAAAYGLEAYISAMRDHLVHIWGISWGVFFLVPYYSLIYSGFIRIAQTKAPENMAKVEPINTRRPKSDRELAWEALKYPLAVVGGIGIAVLSLIVAMNLGDLEFSERTRTLLLPGLALMSGAVWLCDVRTRTASETIASRKVHRSV</sequence>
<dbReference type="RefSeq" id="WP_014811795.1">
    <property type="nucleotide sequence ID" value="NC_018025.1"/>
</dbReference>
<organism evidence="2 3">
    <name type="scientific">Desulfomonile tiedjei (strain ATCC 49306 / DSM 6799 / DCB-1)</name>
    <dbReference type="NCBI Taxonomy" id="706587"/>
    <lineage>
        <taxon>Bacteria</taxon>
        <taxon>Pseudomonadati</taxon>
        <taxon>Thermodesulfobacteriota</taxon>
        <taxon>Desulfomonilia</taxon>
        <taxon>Desulfomonilales</taxon>
        <taxon>Desulfomonilaceae</taxon>
        <taxon>Desulfomonile</taxon>
    </lineage>
</organism>
<gene>
    <name evidence="2" type="ordered locus">Desti_4029</name>
</gene>
<keyword evidence="3" id="KW-1185">Reference proteome</keyword>
<keyword evidence="1" id="KW-0472">Membrane</keyword>
<dbReference type="Proteomes" id="UP000006055">
    <property type="component" value="Chromosome"/>
</dbReference>